<reference evidence="5 6" key="1">
    <citation type="submission" date="2018-06" db="EMBL/GenBank/DDBJ databases">
        <authorList>
            <consortium name="Pathogen Informatics"/>
            <person name="Doyle S."/>
        </authorList>
    </citation>
    <scope>NUCLEOTIDE SEQUENCE [LARGE SCALE GENOMIC DNA]</scope>
    <source>
        <strain evidence="5 6">NCTC11087</strain>
    </source>
</reference>
<protein>
    <recommendedName>
        <fullName evidence="1">UPF0735 ACT domain-containing protein DXC78_07290</fullName>
    </recommendedName>
</protein>
<name>A0A380LL30_9FIRM</name>
<feature type="domain" description="ACT" evidence="2">
    <location>
        <begin position="68"/>
        <end position="144"/>
    </location>
</feature>
<dbReference type="Proteomes" id="UP001212981">
    <property type="component" value="Unassembled WGS sequence"/>
</dbReference>
<dbReference type="GeneID" id="77461113"/>
<evidence type="ECO:0000313" key="7">
    <source>
        <dbReference type="Proteomes" id="UP000260721"/>
    </source>
</evidence>
<dbReference type="NCBIfam" id="NF003361">
    <property type="entry name" value="PRK04435.1"/>
    <property type="match status" value="1"/>
</dbReference>
<evidence type="ECO:0000259" key="2">
    <source>
        <dbReference type="PROSITE" id="PS51671"/>
    </source>
</evidence>
<evidence type="ECO:0000313" key="3">
    <source>
        <dbReference type="EMBL" id="MDB7981983.1"/>
    </source>
</evidence>
<evidence type="ECO:0000313" key="4">
    <source>
        <dbReference type="EMBL" id="RGD76297.1"/>
    </source>
</evidence>
<dbReference type="EMBL" id="JAQLXO010000003">
    <property type="protein sequence ID" value="MDB7981983.1"/>
    <property type="molecule type" value="Genomic_DNA"/>
</dbReference>
<reference evidence="3" key="3">
    <citation type="submission" date="2023-01" db="EMBL/GenBank/DDBJ databases">
        <title>Human gut microbiome strain richness.</title>
        <authorList>
            <person name="Chen-Liaw A."/>
        </authorList>
    </citation>
    <scope>NUCLEOTIDE SEQUENCE</scope>
    <source>
        <strain evidence="3">D8_m1001271B151109d0_201107</strain>
    </source>
</reference>
<gene>
    <name evidence="4" type="ORF">DXC78_07290</name>
    <name evidence="5" type="ORF">NCTC11087_00115</name>
    <name evidence="3" type="ORF">PND82_04015</name>
</gene>
<dbReference type="Pfam" id="PF01842">
    <property type="entry name" value="ACT"/>
    <property type="match status" value="1"/>
</dbReference>
<dbReference type="PROSITE" id="PS51671">
    <property type="entry name" value="ACT"/>
    <property type="match status" value="1"/>
</dbReference>
<proteinExistence type="inferred from homology"/>
<dbReference type="OrthoDB" id="9788773at2"/>
<dbReference type="PIRSF" id="PIRSF025624">
    <property type="entry name" value="ACT_PheB"/>
    <property type="match status" value="1"/>
</dbReference>
<dbReference type="AlphaFoldDB" id="A0A380LL30"/>
<dbReference type="EMBL" id="UHFX01000003">
    <property type="protein sequence ID" value="SUO03260.1"/>
    <property type="molecule type" value="Genomic_DNA"/>
</dbReference>
<dbReference type="EMBL" id="QUSK01000014">
    <property type="protein sequence ID" value="RGD76297.1"/>
    <property type="molecule type" value="Genomic_DNA"/>
</dbReference>
<evidence type="ECO:0000313" key="5">
    <source>
        <dbReference type="EMBL" id="SUO03260.1"/>
    </source>
</evidence>
<evidence type="ECO:0000313" key="6">
    <source>
        <dbReference type="Proteomes" id="UP000255523"/>
    </source>
</evidence>
<dbReference type="Proteomes" id="UP000255523">
    <property type="component" value="Unassembled WGS sequence"/>
</dbReference>
<comment type="similarity">
    <text evidence="1">Belongs to the UPF0735 family.</text>
</comment>
<dbReference type="InterPro" id="IPR008310">
    <property type="entry name" value="UPF0735_ACT_dom-cont"/>
</dbReference>
<dbReference type="RefSeq" id="WP_022790281.1">
    <property type="nucleotide sequence ID" value="NZ_CALEXM010000023.1"/>
</dbReference>
<dbReference type="SUPFAM" id="SSF55021">
    <property type="entry name" value="ACT-like"/>
    <property type="match status" value="1"/>
</dbReference>
<dbReference type="Gene3D" id="3.30.70.260">
    <property type="match status" value="1"/>
</dbReference>
<sequence length="144" mass="16015">MSKFYVVSSDILPEVLEKVLEARTLLQSGKVKRISEAVKQVGISRGTYYKYKDTVFSFSQEQNNRKAVITMTLRSEKGTLSKVSSLISAKQVNILAINQTIPINGIHNVSFTLDISDLEGDIQAFLDLIEAMAFVDKVDLVAIE</sequence>
<organism evidence="5 6">
    <name type="scientific">Faecalicoccus pleomorphus</name>
    <dbReference type="NCBI Taxonomy" id="1323"/>
    <lineage>
        <taxon>Bacteria</taxon>
        <taxon>Bacillati</taxon>
        <taxon>Bacillota</taxon>
        <taxon>Erysipelotrichia</taxon>
        <taxon>Erysipelotrichales</taxon>
        <taxon>Erysipelotrichaceae</taxon>
        <taxon>Faecalicoccus</taxon>
    </lineage>
</organism>
<accession>A0A380LL30</accession>
<evidence type="ECO:0000256" key="1">
    <source>
        <dbReference type="HAMAP-Rule" id="MF_00707"/>
    </source>
</evidence>
<dbReference type="STRING" id="1123313.GCA_000420345_01440"/>
<dbReference type="Proteomes" id="UP000260721">
    <property type="component" value="Unassembled WGS sequence"/>
</dbReference>
<reference evidence="4 7" key="2">
    <citation type="submission" date="2018-08" db="EMBL/GenBank/DDBJ databases">
        <title>A genome reference for cultivated species of the human gut microbiota.</title>
        <authorList>
            <person name="Zou Y."/>
            <person name="Xue W."/>
            <person name="Luo G."/>
        </authorList>
    </citation>
    <scope>NUCLEOTIDE SEQUENCE [LARGE SCALE GENOMIC DNA]</scope>
    <source>
        <strain evidence="4 7">TF08-11</strain>
    </source>
</reference>
<dbReference type="InterPro" id="IPR002912">
    <property type="entry name" value="ACT_dom"/>
</dbReference>
<dbReference type="HAMAP" id="MF_00707">
    <property type="entry name" value="UPF0735"/>
    <property type="match status" value="1"/>
</dbReference>
<dbReference type="InterPro" id="IPR045865">
    <property type="entry name" value="ACT-like_dom_sf"/>
</dbReference>
<keyword evidence="6" id="KW-1185">Reference proteome</keyword>